<dbReference type="EMBL" id="PVZC01000014">
    <property type="protein sequence ID" value="PRX91755.1"/>
    <property type="molecule type" value="Genomic_DNA"/>
</dbReference>
<dbReference type="PANTHER" id="PTHR44846:SF17">
    <property type="entry name" value="GNTR-FAMILY TRANSCRIPTIONAL REGULATOR"/>
    <property type="match status" value="1"/>
</dbReference>
<gene>
    <name evidence="3" type="ORF">CLV72_11437</name>
</gene>
<keyword evidence="4" id="KW-1185">Reference proteome</keyword>
<dbReference type="InterPro" id="IPR050679">
    <property type="entry name" value="Bact_HTH_transcr_reg"/>
</dbReference>
<dbReference type="Proteomes" id="UP000237846">
    <property type="component" value="Unassembled WGS sequence"/>
</dbReference>
<evidence type="ECO:0000313" key="4">
    <source>
        <dbReference type="Proteomes" id="UP000237846"/>
    </source>
</evidence>
<evidence type="ECO:0000256" key="1">
    <source>
        <dbReference type="SAM" id="MobiDB-lite"/>
    </source>
</evidence>
<dbReference type="OrthoDB" id="3526012at2"/>
<comment type="caution">
    <text evidence="3">The sequence shown here is derived from an EMBL/GenBank/DDBJ whole genome shotgun (WGS) entry which is preliminary data.</text>
</comment>
<dbReference type="PANTHER" id="PTHR44846">
    <property type="entry name" value="MANNOSYL-D-GLYCERATE TRANSPORT/METABOLISM SYSTEM REPRESSOR MNGR-RELATED"/>
    <property type="match status" value="1"/>
</dbReference>
<dbReference type="Pfam" id="PF07702">
    <property type="entry name" value="UTRA"/>
    <property type="match status" value="1"/>
</dbReference>
<evidence type="ECO:0000313" key="3">
    <source>
        <dbReference type="EMBL" id="PRX91755.1"/>
    </source>
</evidence>
<accession>A0A2T0PS90</accession>
<dbReference type="InterPro" id="IPR028978">
    <property type="entry name" value="Chorismate_lyase_/UTRA_dom_sf"/>
</dbReference>
<dbReference type="InterPro" id="IPR011663">
    <property type="entry name" value="UTRA"/>
</dbReference>
<dbReference type="SMART" id="SM00866">
    <property type="entry name" value="UTRA"/>
    <property type="match status" value="1"/>
</dbReference>
<evidence type="ECO:0000259" key="2">
    <source>
        <dbReference type="SMART" id="SM00866"/>
    </source>
</evidence>
<name>A0A2T0PS90_9ACTN</name>
<dbReference type="Gene3D" id="3.40.1410.10">
    <property type="entry name" value="Chorismate lyase-like"/>
    <property type="match status" value="1"/>
</dbReference>
<feature type="compositionally biased region" description="Low complexity" evidence="1">
    <location>
        <begin position="102"/>
        <end position="116"/>
    </location>
</feature>
<reference evidence="3 4" key="1">
    <citation type="submission" date="2018-03" db="EMBL/GenBank/DDBJ databases">
        <title>Genomic Encyclopedia of Archaeal and Bacterial Type Strains, Phase II (KMG-II): from individual species to whole genera.</title>
        <authorList>
            <person name="Goeker M."/>
        </authorList>
    </citation>
    <scope>NUCLEOTIDE SEQUENCE [LARGE SCALE GENOMIC DNA]</scope>
    <source>
        <strain evidence="3 4">DSM 45601</strain>
    </source>
</reference>
<organism evidence="3 4">
    <name type="scientific">Allonocardiopsis opalescens</name>
    <dbReference type="NCBI Taxonomy" id="1144618"/>
    <lineage>
        <taxon>Bacteria</taxon>
        <taxon>Bacillati</taxon>
        <taxon>Actinomycetota</taxon>
        <taxon>Actinomycetes</taxon>
        <taxon>Streptosporangiales</taxon>
        <taxon>Allonocardiopsis</taxon>
    </lineage>
</organism>
<sequence>MDATDPREIAAIADPVERAQAAAEALAALQGRAAVLSRVRLGALAEAEAAGAVDTSGVRPVEAPGDGAEELERTVGQADRAVPHASGALREPVQASGAAVDRAPGAPRPEAAADRPSQTGSGGPGRLPADARPRVLVQRALPTPPRVRESASLFLTEARRQGVAPRREMLYIGPEPAADHVAAVLRVPPGEPVIARRKMFWAHDVPVRVSTSYFRRDVAEGTRLAEKGFVQPTLQAAITALGHRFGHAVETLTARPPTPQEADLLDVHGEWVVQVLRVGVSRADVPVHALETICAASRHTFAIGQVAGIDTF</sequence>
<dbReference type="SUPFAM" id="SSF64288">
    <property type="entry name" value="Chorismate lyase-like"/>
    <property type="match status" value="1"/>
</dbReference>
<dbReference type="RefSeq" id="WP_106253689.1">
    <property type="nucleotide sequence ID" value="NZ_PVZC01000014.1"/>
</dbReference>
<feature type="region of interest" description="Disordered" evidence="1">
    <location>
        <begin position="71"/>
        <end position="132"/>
    </location>
</feature>
<dbReference type="GO" id="GO:0003677">
    <property type="term" value="F:DNA binding"/>
    <property type="evidence" value="ECO:0007669"/>
    <property type="project" value="InterPro"/>
</dbReference>
<dbReference type="AlphaFoldDB" id="A0A2T0PS90"/>
<dbReference type="GO" id="GO:0045892">
    <property type="term" value="P:negative regulation of DNA-templated transcription"/>
    <property type="evidence" value="ECO:0007669"/>
    <property type="project" value="TreeGrafter"/>
</dbReference>
<proteinExistence type="predicted"/>
<feature type="domain" description="UbiC transcription regulator-associated" evidence="2">
    <location>
        <begin position="160"/>
        <end position="300"/>
    </location>
</feature>
<protein>
    <submittedName>
        <fullName evidence="3">UTRA domain-containing protein</fullName>
    </submittedName>
</protein>